<evidence type="ECO:0000313" key="1">
    <source>
        <dbReference type="EMBL" id="SMC48991.1"/>
    </source>
</evidence>
<sequence length="73" mass="8868">MEVSAGEVKEYFEDLKKVVLDRQSYWEEIDPKPHAVGVLIRRKRLSWYEEILPKIEETIEMLEDIKDKRNYIE</sequence>
<dbReference type="AlphaFoldDB" id="A0A1W1ZLT0"/>
<dbReference type="OrthoDB" id="2167886at2"/>
<evidence type="ECO:0000313" key="2">
    <source>
        <dbReference type="Proteomes" id="UP000243884"/>
    </source>
</evidence>
<dbReference type="RefSeq" id="WP_084099463.1">
    <property type="nucleotide sequence ID" value="NZ_FWXK01000012.1"/>
</dbReference>
<proteinExistence type="predicted"/>
<gene>
    <name evidence="1" type="ORF">SAMN04487984_1373</name>
</gene>
<accession>A0A1W1ZLT0</accession>
<dbReference type="Proteomes" id="UP000243884">
    <property type="component" value="Unassembled WGS sequence"/>
</dbReference>
<name>A0A1W1ZLT0_9LACT</name>
<organism evidence="1 2">
    <name type="scientific">Aerococcus suis</name>
    <dbReference type="NCBI Taxonomy" id="371602"/>
    <lineage>
        <taxon>Bacteria</taxon>
        <taxon>Bacillati</taxon>
        <taxon>Bacillota</taxon>
        <taxon>Bacilli</taxon>
        <taxon>Lactobacillales</taxon>
        <taxon>Aerococcaceae</taxon>
        <taxon>Aerococcus</taxon>
    </lineage>
</organism>
<reference evidence="2" key="1">
    <citation type="submission" date="2017-04" db="EMBL/GenBank/DDBJ databases">
        <authorList>
            <person name="Varghese N."/>
            <person name="Submissions S."/>
        </authorList>
    </citation>
    <scope>NUCLEOTIDE SEQUENCE [LARGE SCALE GENOMIC DNA]</scope>
    <source>
        <strain evidence="2">DSM 21500</strain>
    </source>
</reference>
<protein>
    <submittedName>
        <fullName evidence="1">Uncharacterized protein</fullName>
    </submittedName>
</protein>
<keyword evidence="2" id="KW-1185">Reference proteome</keyword>
<dbReference type="EMBL" id="FWXK01000012">
    <property type="protein sequence ID" value="SMC48991.1"/>
    <property type="molecule type" value="Genomic_DNA"/>
</dbReference>